<feature type="transmembrane region" description="Helical" evidence="7">
    <location>
        <begin position="141"/>
        <end position="163"/>
    </location>
</feature>
<reference evidence="10" key="2">
    <citation type="submission" date="2021-02" db="EMBL/GenBank/DDBJ databases">
        <title>Metagenome-assembled genomes from human diarrheal sample B26.</title>
        <authorList>
            <person name="Ateba T.P."/>
            <person name="Alayande K.A."/>
            <person name="Mwanza M."/>
        </authorList>
    </citation>
    <scope>NUCLEOTIDE SEQUENCE</scope>
    <source>
        <strain evidence="10">06WH</strain>
    </source>
</reference>
<feature type="transmembrane region" description="Helical" evidence="7">
    <location>
        <begin position="75"/>
        <end position="95"/>
    </location>
</feature>
<feature type="transmembrane region" description="Helical" evidence="7">
    <location>
        <begin position="12"/>
        <end position="31"/>
    </location>
</feature>
<evidence type="ECO:0000313" key="11">
    <source>
        <dbReference type="Proteomes" id="UP000095706"/>
    </source>
</evidence>
<organism evidence="9 11">
    <name type="scientific">Fusicatenibacter saccharivorans</name>
    <dbReference type="NCBI Taxonomy" id="1150298"/>
    <lineage>
        <taxon>Bacteria</taxon>
        <taxon>Bacillati</taxon>
        <taxon>Bacillota</taxon>
        <taxon>Clostridia</taxon>
        <taxon>Lachnospirales</taxon>
        <taxon>Lachnospiraceae</taxon>
        <taxon>Fusicatenibacter</taxon>
    </lineage>
</organism>
<evidence type="ECO:0000256" key="3">
    <source>
        <dbReference type="ARBA" id="ARBA00022448"/>
    </source>
</evidence>
<evidence type="ECO:0000313" key="10">
    <source>
        <dbReference type="EMBL" id="MBN2952051.1"/>
    </source>
</evidence>
<comment type="subcellular location">
    <subcellularLocation>
        <location evidence="1">Cell membrane</location>
        <topology evidence="1">Multi-pass membrane protein</topology>
    </subcellularLocation>
</comment>
<dbReference type="Pfam" id="PF07690">
    <property type="entry name" value="MFS_1"/>
    <property type="match status" value="1"/>
</dbReference>
<accession>A0A173YSR5</accession>
<reference evidence="9 11" key="1">
    <citation type="submission" date="2015-09" db="EMBL/GenBank/DDBJ databases">
        <authorList>
            <consortium name="Pathogen Informatics"/>
        </authorList>
    </citation>
    <scope>NUCLEOTIDE SEQUENCE [LARGE SCALE GENOMIC DNA]</scope>
    <source>
        <strain evidence="9 11">2789STDY5608849</strain>
    </source>
</reference>
<dbReference type="InterPro" id="IPR020846">
    <property type="entry name" value="MFS_dom"/>
</dbReference>
<dbReference type="AlphaFoldDB" id="A0A173YSR5"/>
<dbReference type="Proteomes" id="UP000737612">
    <property type="component" value="Unassembled WGS sequence"/>
</dbReference>
<feature type="transmembrane region" description="Helical" evidence="7">
    <location>
        <begin position="175"/>
        <end position="195"/>
    </location>
</feature>
<keyword evidence="3" id="KW-0813">Transport</keyword>
<keyword evidence="4 7" id="KW-0812">Transmembrane</keyword>
<evidence type="ECO:0000256" key="1">
    <source>
        <dbReference type="ARBA" id="ARBA00004651"/>
    </source>
</evidence>
<dbReference type="PROSITE" id="PS00216">
    <property type="entry name" value="SUGAR_TRANSPORT_1"/>
    <property type="match status" value="1"/>
</dbReference>
<dbReference type="InterPro" id="IPR011701">
    <property type="entry name" value="MFS"/>
</dbReference>
<dbReference type="SUPFAM" id="SSF103473">
    <property type="entry name" value="MFS general substrate transporter"/>
    <property type="match status" value="1"/>
</dbReference>
<name>A0A173YSR5_9FIRM</name>
<dbReference type="PANTHER" id="PTHR23514">
    <property type="entry name" value="BYPASS OF STOP CODON PROTEIN 6"/>
    <property type="match status" value="1"/>
</dbReference>
<feature type="transmembrane region" description="Helical" evidence="7">
    <location>
        <begin position="216"/>
        <end position="240"/>
    </location>
</feature>
<evidence type="ECO:0000256" key="2">
    <source>
        <dbReference type="ARBA" id="ARBA00008335"/>
    </source>
</evidence>
<evidence type="ECO:0000313" key="9">
    <source>
        <dbReference type="EMBL" id="CUN66085.1"/>
    </source>
</evidence>
<dbReference type="PANTHER" id="PTHR23514:SF3">
    <property type="entry name" value="BYPASS OF STOP CODON PROTEIN 6"/>
    <property type="match status" value="1"/>
</dbReference>
<dbReference type="RefSeq" id="WP_055226273.1">
    <property type="nucleotide sequence ID" value="NZ_CAXSRP010000008.1"/>
</dbReference>
<dbReference type="GO" id="GO:0005886">
    <property type="term" value="C:plasma membrane"/>
    <property type="evidence" value="ECO:0007669"/>
    <property type="project" value="UniProtKB-SubCell"/>
</dbReference>
<dbReference type="GO" id="GO:0022857">
    <property type="term" value="F:transmembrane transporter activity"/>
    <property type="evidence" value="ECO:0007669"/>
    <property type="project" value="InterPro"/>
</dbReference>
<evidence type="ECO:0000256" key="5">
    <source>
        <dbReference type="ARBA" id="ARBA00022989"/>
    </source>
</evidence>
<comment type="similarity">
    <text evidence="2">Belongs to the major facilitator superfamily.</text>
</comment>
<proteinExistence type="inferred from homology"/>
<feature type="transmembrane region" description="Helical" evidence="7">
    <location>
        <begin position="344"/>
        <end position="363"/>
    </location>
</feature>
<feature type="transmembrane region" description="Helical" evidence="7">
    <location>
        <begin position="309"/>
        <end position="337"/>
    </location>
</feature>
<evidence type="ECO:0000256" key="6">
    <source>
        <dbReference type="ARBA" id="ARBA00023136"/>
    </source>
</evidence>
<keyword evidence="6 7" id="KW-0472">Membrane</keyword>
<feature type="domain" description="Major facilitator superfamily (MFS) profile" evidence="8">
    <location>
        <begin position="8"/>
        <end position="394"/>
    </location>
</feature>
<dbReference type="InterPro" id="IPR036259">
    <property type="entry name" value="MFS_trans_sf"/>
</dbReference>
<feature type="transmembrane region" description="Helical" evidence="7">
    <location>
        <begin position="369"/>
        <end position="389"/>
    </location>
</feature>
<dbReference type="EMBL" id="JAFHBD010000002">
    <property type="protein sequence ID" value="MBN2952051.1"/>
    <property type="molecule type" value="Genomic_DNA"/>
</dbReference>
<dbReference type="Gene3D" id="1.20.1250.20">
    <property type="entry name" value="MFS general substrate transporter like domains"/>
    <property type="match status" value="1"/>
</dbReference>
<dbReference type="GeneID" id="79854603"/>
<dbReference type="InterPro" id="IPR051788">
    <property type="entry name" value="MFS_Transporter"/>
</dbReference>
<dbReference type="InterPro" id="IPR005829">
    <property type="entry name" value="Sugar_transporter_CS"/>
</dbReference>
<protein>
    <submittedName>
        <fullName evidence="9">Inner membrane transport protein ydiM</fullName>
    </submittedName>
    <submittedName>
        <fullName evidence="10">MFS transporter</fullName>
    </submittedName>
</protein>
<gene>
    <name evidence="9" type="primary">ydiM</name>
    <name evidence="9" type="ORF">ERS852406_00509</name>
    <name evidence="10" type="ORF">JTJ23_00315</name>
</gene>
<dbReference type="Proteomes" id="UP000095706">
    <property type="component" value="Unassembled WGS sequence"/>
</dbReference>
<feature type="transmembrane region" description="Helical" evidence="7">
    <location>
        <begin position="284"/>
        <end position="303"/>
    </location>
</feature>
<evidence type="ECO:0000259" key="8">
    <source>
        <dbReference type="PROSITE" id="PS50850"/>
    </source>
</evidence>
<dbReference type="EMBL" id="CYYV01000002">
    <property type="protein sequence ID" value="CUN66085.1"/>
    <property type="molecule type" value="Genomic_DNA"/>
</dbReference>
<evidence type="ECO:0000256" key="7">
    <source>
        <dbReference type="SAM" id="Phobius"/>
    </source>
</evidence>
<feature type="transmembrane region" description="Helical" evidence="7">
    <location>
        <begin position="260"/>
        <end position="277"/>
    </location>
</feature>
<sequence length="404" mass="42820">MNKKYLPSALILYLNYFIHGVGCSILGQAVIKEALAAAWGVEAMAITAISAALGLGRLIALPFAGPLSDKLGRRISTAIGSASYAIYLIGLALAFNAGTHGGYTIAYVCAIIGGIANSFLDTGIYPAVSEIIYKAPGVATMGIKFFIAIAQMLLPFVLGVAVTSTAAGLTSYNPLFYGCGIAYIVLFVLVFLFPLPDADQKASGKKEGLIDSLKHTHFSFESIAMILIGFTCTGTFQLWLNCAQNFAKENVGWADPSIMQTYYSAGTMLALIVTAFLTRKIKDVRFIVVYPAICLVTMIAVLMGQSKPLMIAGAFIIGWAGAGGLLQIATSVCNMLFPKIKGTVTALVMIASSLCNYTILTAASKMQPSGVMTMNIVLTAVGVALGLFVNIRYKKMVELAQQDN</sequence>
<dbReference type="PROSITE" id="PS50850">
    <property type="entry name" value="MFS"/>
    <property type="match status" value="1"/>
</dbReference>
<evidence type="ECO:0000256" key="4">
    <source>
        <dbReference type="ARBA" id="ARBA00022692"/>
    </source>
</evidence>
<keyword evidence="5 7" id="KW-1133">Transmembrane helix</keyword>
<feature type="transmembrane region" description="Helical" evidence="7">
    <location>
        <begin position="43"/>
        <end position="63"/>
    </location>
</feature>
<feature type="transmembrane region" description="Helical" evidence="7">
    <location>
        <begin position="101"/>
        <end position="120"/>
    </location>
</feature>